<dbReference type="SUPFAM" id="SSF53756">
    <property type="entry name" value="UDP-Glycosyltransferase/glycogen phosphorylase"/>
    <property type="match status" value="1"/>
</dbReference>
<dbReference type="InterPro" id="IPR002201">
    <property type="entry name" value="Glyco_trans_9"/>
</dbReference>
<keyword evidence="1" id="KW-0328">Glycosyltransferase</keyword>
<sequence length="337" mass="38195">MAPARRILAMRFSSIGDIVLATSPLETIRRAFPDGHITFLTLDAFMPLLEYHPHIDALIPLRKTSSIRYHWQVGEYLNKNNYDLVFDLHNSLRSWLVGLPLDQGILRLEKPRWKRWQLFQLHHNEFPEGFDTRLMYHQHLGEIWREGDPLPETTLVVTDQEKNNARRRAEHAGITHDYAVMVPGAAWGRKQWSPKKYARLSEALKETRQLDTILLGSKKDRICFEIEKEVPAALNLAGETDLRQALAILANARRVVGSDTGLVHAAEALDVPVSMILGPTSTETGAGTILPNSRNIATADLWCRPCSQNGKRPCYRSSQVCMESITVDQVYHTFAVG</sequence>
<keyword evidence="2" id="KW-0808">Transferase</keyword>
<dbReference type="Pfam" id="PF01075">
    <property type="entry name" value="Glyco_transf_9"/>
    <property type="match status" value="1"/>
</dbReference>
<evidence type="ECO:0000313" key="3">
    <source>
        <dbReference type="EMBL" id="SUZ80669.1"/>
    </source>
</evidence>
<organism evidence="3">
    <name type="scientific">marine metagenome</name>
    <dbReference type="NCBI Taxonomy" id="408172"/>
    <lineage>
        <taxon>unclassified sequences</taxon>
        <taxon>metagenomes</taxon>
        <taxon>ecological metagenomes</taxon>
    </lineage>
</organism>
<evidence type="ECO:0008006" key="4">
    <source>
        <dbReference type="Google" id="ProtNLM"/>
    </source>
</evidence>
<dbReference type="CDD" id="cd03789">
    <property type="entry name" value="GT9_LPS_heptosyltransferase"/>
    <property type="match status" value="1"/>
</dbReference>
<dbReference type="EMBL" id="UINC01001437">
    <property type="protein sequence ID" value="SUZ80669.1"/>
    <property type="molecule type" value="Genomic_DNA"/>
</dbReference>
<gene>
    <name evidence="3" type="ORF">METZ01_LOCUS33523</name>
</gene>
<dbReference type="GO" id="GO:0009244">
    <property type="term" value="P:lipopolysaccharide core region biosynthetic process"/>
    <property type="evidence" value="ECO:0007669"/>
    <property type="project" value="TreeGrafter"/>
</dbReference>
<proteinExistence type="predicted"/>
<evidence type="ECO:0000256" key="1">
    <source>
        <dbReference type="ARBA" id="ARBA00022676"/>
    </source>
</evidence>
<dbReference type="AlphaFoldDB" id="A0A381QQ62"/>
<accession>A0A381QQ62</accession>
<dbReference type="GO" id="GO:0005829">
    <property type="term" value="C:cytosol"/>
    <property type="evidence" value="ECO:0007669"/>
    <property type="project" value="TreeGrafter"/>
</dbReference>
<name>A0A381QQ62_9ZZZZ</name>
<dbReference type="GO" id="GO:0008713">
    <property type="term" value="F:ADP-heptose-lipopolysaccharide heptosyltransferase activity"/>
    <property type="evidence" value="ECO:0007669"/>
    <property type="project" value="TreeGrafter"/>
</dbReference>
<dbReference type="PANTHER" id="PTHR30160">
    <property type="entry name" value="TETRAACYLDISACCHARIDE 4'-KINASE-RELATED"/>
    <property type="match status" value="1"/>
</dbReference>
<dbReference type="InterPro" id="IPR051199">
    <property type="entry name" value="LPS_LOS_Heptosyltrfase"/>
</dbReference>
<protein>
    <recommendedName>
        <fullName evidence="4">Lipopolysaccharide heptosyltransferase II</fullName>
    </recommendedName>
</protein>
<dbReference type="PANTHER" id="PTHR30160:SF1">
    <property type="entry name" value="LIPOPOLYSACCHARIDE 1,2-N-ACETYLGLUCOSAMINETRANSFERASE-RELATED"/>
    <property type="match status" value="1"/>
</dbReference>
<evidence type="ECO:0000256" key="2">
    <source>
        <dbReference type="ARBA" id="ARBA00022679"/>
    </source>
</evidence>
<dbReference type="Gene3D" id="3.40.50.2000">
    <property type="entry name" value="Glycogen Phosphorylase B"/>
    <property type="match status" value="2"/>
</dbReference>
<reference evidence="3" key="1">
    <citation type="submission" date="2018-05" db="EMBL/GenBank/DDBJ databases">
        <authorList>
            <person name="Lanie J.A."/>
            <person name="Ng W.-L."/>
            <person name="Kazmierczak K.M."/>
            <person name="Andrzejewski T.M."/>
            <person name="Davidsen T.M."/>
            <person name="Wayne K.J."/>
            <person name="Tettelin H."/>
            <person name="Glass J.I."/>
            <person name="Rusch D."/>
            <person name="Podicherti R."/>
            <person name="Tsui H.-C.T."/>
            <person name="Winkler M.E."/>
        </authorList>
    </citation>
    <scope>NUCLEOTIDE SEQUENCE</scope>
</reference>